<keyword evidence="12" id="KW-1185">Reference proteome</keyword>
<dbReference type="KEGG" id="nano:G5V58_20155"/>
<evidence type="ECO:0000256" key="1">
    <source>
        <dbReference type="ARBA" id="ARBA00004496"/>
    </source>
</evidence>
<evidence type="ECO:0000256" key="2">
    <source>
        <dbReference type="ARBA" id="ARBA00022490"/>
    </source>
</evidence>
<accession>A0A6G6WHT4</accession>
<dbReference type="GO" id="GO:0005975">
    <property type="term" value="P:carbohydrate metabolic process"/>
    <property type="evidence" value="ECO:0007669"/>
    <property type="project" value="InterPro"/>
</dbReference>
<keyword evidence="5 7" id="KW-0119">Carbohydrate metabolism</keyword>
<name>A0A6G6WHT4_9ACTN</name>
<comment type="cofactor">
    <cofactor evidence="10">
        <name>Mg(2+)</name>
        <dbReference type="ChEBI" id="CHEBI:18420"/>
    </cofactor>
</comment>
<dbReference type="EC" id="3.1.3.-" evidence="7"/>
<evidence type="ECO:0000313" key="12">
    <source>
        <dbReference type="Proteomes" id="UP000502996"/>
    </source>
</evidence>
<dbReference type="Gene3D" id="3.40.50.1000">
    <property type="entry name" value="HAD superfamily/HAD-like"/>
    <property type="match status" value="1"/>
</dbReference>
<sequence length="181" mass="19618">MGRPAVFLDRDGVLNRAFERDGVPVPPRTLDEFEVLPGVAEACAAFRAAGLLLVVVTNQPDLARGTLDPTLLQAFHDKLRAEVPVDDIVVCPHSGHEGCWCRKPRPGMILDAARRHGVDLDRSVAAGDRWRDVDAAHRAGVSSVWIDWGLGEPLRDAPGARFGSLAQAREYVLEVCGAPRA</sequence>
<feature type="site" description="Contributes to substrate recognition" evidence="9">
    <location>
        <position position="102"/>
    </location>
</feature>
<evidence type="ECO:0000256" key="3">
    <source>
        <dbReference type="ARBA" id="ARBA00022723"/>
    </source>
</evidence>
<dbReference type="PANTHER" id="PTHR42891">
    <property type="entry name" value="D-GLYCERO-BETA-D-MANNO-HEPTOSE-1,7-BISPHOSPHATE 7-PHOSPHATASE"/>
    <property type="match status" value="1"/>
</dbReference>
<proteinExistence type="inferred from homology"/>
<feature type="active site" description="Nucleophile" evidence="8">
    <location>
        <position position="9"/>
    </location>
</feature>
<evidence type="ECO:0000256" key="8">
    <source>
        <dbReference type="PIRSR" id="PIRSR004682-1"/>
    </source>
</evidence>
<dbReference type="AlphaFoldDB" id="A0A6G6WHT4"/>
<keyword evidence="3 10" id="KW-0479">Metal-binding</keyword>
<evidence type="ECO:0000313" key="11">
    <source>
        <dbReference type="EMBL" id="QIG44782.1"/>
    </source>
</evidence>
<keyword evidence="4 7" id="KW-0378">Hydrolase</keyword>
<dbReference type="SUPFAM" id="SSF56784">
    <property type="entry name" value="HAD-like"/>
    <property type="match status" value="1"/>
</dbReference>
<comment type="cofactor">
    <cofactor evidence="10">
        <name>Zn(2+)</name>
        <dbReference type="ChEBI" id="CHEBI:29105"/>
    </cofactor>
</comment>
<feature type="site" description="Stabilizes the phosphoryl group" evidence="9">
    <location>
        <position position="103"/>
    </location>
</feature>
<feature type="site" description="Stabilizes the phosphoryl group" evidence="9">
    <location>
        <position position="57"/>
    </location>
</feature>
<feature type="binding site" evidence="10">
    <location>
        <position position="9"/>
    </location>
    <ligand>
        <name>Mg(2+)</name>
        <dbReference type="ChEBI" id="CHEBI:18420"/>
    </ligand>
</feature>
<protein>
    <recommendedName>
        <fullName evidence="6 7">D,D-heptose 1,7-bisphosphate phosphatase</fullName>
        <ecNumber evidence="7">3.1.3.-</ecNumber>
    </recommendedName>
</protein>
<evidence type="ECO:0000256" key="7">
    <source>
        <dbReference type="PIRNR" id="PIRNR004682"/>
    </source>
</evidence>
<keyword evidence="2 7" id="KW-0963">Cytoplasm</keyword>
<dbReference type="InterPro" id="IPR006543">
    <property type="entry name" value="Histidinol-phos"/>
</dbReference>
<feature type="binding site" evidence="10">
    <location>
        <position position="99"/>
    </location>
    <ligand>
        <name>Zn(2+)</name>
        <dbReference type="ChEBI" id="CHEBI:29105"/>
    </ligand>
</feature>
<feature type="binding site" evidence="10">
    <location>
        <position position="93"/>
    </location>
    <ligand>
        <name>Zn(2+)</name>
        <dbReference type="ChEBI" id="CHEBI:29105"/>
    </ligand>
</feature>
<dbReference type="GO" id="GO:0016791">
    <property type="term" value="F:phosphatase activity"/>
    <property type="evidence" value="ECO:0007669"/>
    <property type="project" value="InterPro"/>
</dbReference>
<dbReference type="NCBIfam" id="TIGR01662">
    <property type="entry name" value="HAD-SF-IIIA"/>
    <property type="match status" value="1"/>
</dbReference>
<evidence type="ECO:0000256" key="4">
    <source>
        <dbReference type="ARBA" id="ARBA00022801"/>
    </source>
</evidence>
<gene>
    <name evidence="11" type="ORF">G5V58_20155</name>
</gene>
<keyword evidence="10" id="KW-0460">Magnesium</keyword>
<feature type="binding site" evidence="10">
    <location>
        <position position="11"/>
    </location>
    <ligand>
        <name>Mg(2+)</name>
        <dbReference type="ChEBI" id="CHEBI:18420"/>
    </ligand>
</feature>
<dbReference type="RefSeq" id="WP_165236667.1">
    <property type="nucleotide sequence ID" value="NZ_CP049257.1"/>
</dbReference>
<organism evidence="11 12">
    <name type="scientific">Nocardioides anomalus</name>
    <dbReference type="NCBI Taxonomy" id="2712223"/>
    <lineage>
        <taxon>Bacteria</taxon>
        <taxon>Bacillati</taxon>
        <taxon>Actinomycetota</taxon>
        <taxon>Actinomycetes</taxon>
        <taxon>Propionibacteriales</taxon>
        <taxon>Nocardioidaceae</taxon>
        <taxon>Nocardioides</taxon>
    </lineage>
</organism>
<dbReference type="Proteomes" id="UP000502996">
    <property type="component" value="Chromosome"/>
</dbReference>
<dbReference type="Pfam" id="PF13242">
    <property type="entry name" value="Hydrolase_like"/>
    <property type="match status" value="1"/>
</dbReference>
<dbReference type="PIRSF" id="PIRSF004682">
    <property type="entry name" value="GmhB"/>
    <property type="match status" value="1"/>
</dbReference>
<evidence type="ECO:0000256" key="6">
    <source>
        <dbReference type="ARBA" id="ARBA00031828"/>
    </source>
</evidence>
<dbReference type="EMBL" id="CP049257">
    <property type="protein sequence ID" value="QIG44782.1"/>
    <property type="molecule type" value="Genomic_DNA"/>
</dbReference>
<dbReference type="InterPro" id="IPR023214">
    <property type="entry name" value="HAD_sf"/>
</dbReference>
<dbReference type="GO" id="GO:0005737">
    <property type="term" value="C:cytoplasm"/>
    <property type="evidence" value="ECO:0007669"/>
    <property type="project" value="UniProtKB-SubCell"/>
</dbReference>
<reference evidence="11 12" key="1">
    <citation type="submission" date="2020-02" db="EMBL/GenBank/DDBJ databases">
        <title>Full genome sequence of Nocardioides sp. R-3366.</title>
        <authorList>
            <person name="Im W.-T."/>
        </authorList>
    </citation>
    <scope>NUCLEOTIDE SEQUENCE [LARGE SCALE GENOMIC DNA]</scope>
    <source>
        <strain evidence="11 12">R-3366</strain>
    </source>
</reference>
<evidence type="ECO:0000256" key="5">
    <source>
        <dbReference type="ARBA" id="ARBA00023277"/>
    </source>
</evidence>
<comment type="similarity">
    <text evidence="7">Belongs to the gmhB family.</text>
</comment>
<feature type="binding site" evidence="10">
    <location>
        <position position="91"/>
    </location>
    <ligand>
        <name>Zn(2+)</name>
        <dbReference type="ChEBI" id="CHEBI:29105"/>
    </ligand>
</feature>
<feature type="active site" description="Nucleophile" evidence="8">
    <location>
        <position position="11"/>
    </location>
</feature>
<feature type="binding site" evidence="10">
    <location>
        <position position="128"/>
    </location>
    <ligand>
        <name>Mg(2+)</name>
        <dbReference type="ChEBI" id="CHEBI:18420"/>
    </ligand>
</feature>
<comment type="subcellular location">
    <subcellularLocation>
        <location evidence="1 7">Cytoplasm</location>
    </subcellularLocation>
</comment>
<dbReference type="InterPro" id="IPR004446">
    <property type="entry name" value="Heptose_bisP_phosphatase"/>
</dbReference>
<dbReference type="InterPro" id="IPR036412">
    <property type="entry name" value="HAD-like_sf"/>
</dbReference>
<evidence type="ECO:0000256" key="9">
    <source>
        <dbReference type="PIRSR" id="PIRSR004682-3"/>
    </source>
</evidence>
<keyword evidence="10" id="KW-0862">Zinc</keyword>
<dbReference type="GO" id="GO:0046872">
    <property type="term" value="F:metal ion binding"/>
    <property type="evidence" value="ECO:0007669"/>
    <property type="project" value="UniProtKB-KW"/>
</dbReference>
<feature type="binding site" evidence="10">
    <location>
        <position position="101"/>
    </location>
    <ligand>
        <name>Zn(2+)</name>
        <dbReference type="ChEBI" id="CHEBI:29105"/>
    </ligand>
</feature>
<dbReference type="InterPro" id="IPR006549">
    <property type="entry name" value="HAD-SF_hydro_IIIA"/>
</dbReference>
<evidence type="ECO:0000256" key="10">
    <source>
        <dbReference type="PIRSR" id="PIRSR004682-4"/>
    </source>
</evidence>
<dbReference type="NCBIfam" id="TIGR01656">
    <property type="entry name" value="Histidinol-ppas"/>
    <property type="match status" value="1"/>
</dbReference>
<dbReference type="PANTHER" id="PTHR42891:SF1">
    <property type="entry name" value="D-GLYCERO-BETA-D-MANNO-HEPTOSE-1,7-BISPHOSPHATE 7-PHOSPHATASE"/>
    <property type="match status" value="1"/>
</dbReference>